<dbReference type="Proteomes" id="UP000092952">
    <property type="component" value="Chromosome"/>
</dbReference>
<keyword evidence="1" id="KW-0808">Transferase</keyword>
<evidence type="ECO:0000256" key="1">
    <source>
        <dbReference type="ARBA" id="ARBA00022679"/>
    </source>
</evidence>
<evidence type="ECO:0000313" key="3">
    <source>
        <dbReference type="Proteomes" id="UP000092952"/>
    </source>
</evidence>
<dbReference type="PANTHER" id="PTHR31480">
    <property type="entry name" value="BIFUNCTIONAL LYCOPENE CYCLASE/PHYTOENE SYNTHASE"/>
    <property type="match status" value="1"/>
</dbReference>
<dbReference type="SUPFAM" id="SSF48576">
    <property type="entry name" value="Terpenoid synthases"/>
    <property type="match status" value="1"/>
</dbReference>
<reference evidence="3" key="1">
    <citation type="submission" date="2016-03" db="EMBL/GenBank/DDBJ databases">
        <title>Complete genome sequence of Solimmundus cernigliae, representing a novel lineage of polycyclic aromatic hydrocarbon degraders within the Gammaproteobacteria.</title>
        <authorList>
            <person name="Singleton D.R."/>
            <person name="Dickey A.N."/>
            <person name="Scholl E.H."/>
            <person name="Wright F.A."/>
            <person name="Aitken M.D."/>
        </authorList>
    </citation>
    <scope>NUCLEOTIDE SEQUENCE [LARGE SCALE GENOMIC DNA]</scope>
    <source>
        <strain evidence="3">TR3.2</strain>
    </source>
</reference>
<evidence type="ECO:0008006" key="4">
    <source>
        <dbReference type="Google" id="ProtNLM"/>
    </source>
</evidence>
<dbReference type="EMBL" id="CP014671">
    <property type="protein sequence ID" value="ANX04336.1"/>
    <property type="molecule type" value="Genomic_DNA"/>
</dbReference>
<dbReference type="InterPro" id="IPR019845">
    <property type="entry name" value="Squalene/phytoene_synthase_CS"/>
</dbReference>
<sequence length="304" mass="32433">MNAPLAAFIQHHSKSFALASRLLPPAVRADVLVLYAWCRRADDTVDLAADPATGLARLQAELDAVYAGRPAADPLLEAFAQLVRRCALPRHYPQELLAGMAMDLEPALYADHAALALYCYRVAGVVGLMMCHVMRVADDAALEQAAQLGMAMQLTNICRDVAEDWQRGRLYLPYRALGFADEAAVRAALAGPIDAELAARLPAQVRGVLARADAYYRVGMGGIGALDWRCGLAVRAAAGIYRGIGTALARQGYQPLAGRAYLPGWRKAGQVLLALAGQCGAVVGARAATRVPARQVEFGPELCL</sequence>
<dbReference type="InterPro" id="IPR008949">
    <property type="entry name" value="Isoprenoid_synthase_dom_sf"/>
</dbReference>
<dbReference type="GO" id="GO:0004311">
    <property type="term" value="F:geranylgeranyl diphosphate synthase activity"/>
    <property type="evidence" value="ECO:0007669"/>
    <property type="project" value="InterPro"/>
</dbReference>
<dbReference type="KEGG" id="gbi:PG2T_09215"/>
<dbReference type="SFLD" id="SFLDS00005">
    <property type="entry name" value="Isoprenoid_Synthase_Type_I"/>
    <property type="match status" value="1"/>
</dbReference>
<name>A0A1B1YUD5_9GAMM</name>
<dbReference type="InParanoid" id="A0A1B1YUD5"/>
<dbReference type="AlphaFoldDB" id="A0A1B1YUD5"/>
<dbReference type="PROSITE" id="PS01044">
    <property type="entry name" value="SQUALEN_PHYTOEN_SYN_1"/>
    <property type="match status" value="1"/>
</dbReference>
<dbReference type="OrthoDB" id="9807580at2"/>
<gene>
    <name evidence="2" type="ORF">PG2T_09215</name>
</gene>
<dbReference type="CDD" id="cd00683">
    <property type="entry name" value="Trans_IPPS_HH"/>
    <property type="match status" value="1"/>
</dbReference>
<dbReference type="GO" id="GO:0051996">
    <property type="term" value="F:squalene synthase [NAD(P)H] activity"/>
    <property type="evidence" value="ECO:0007669"/>
    <property type="project" value="InterPro"/>
</dbReference>
<dbReference type="RefSeq" id="WP_068804437.1">
    <property type="nucleotide sequence ID" value="NZ_CP014671.1"/>
</dbReference>
<dbReference type="InterPro" id="IPR002060">
    <property type="entry name" value="Squ/phyt_synthse"/>
</dbReference>
<protein>
    <recommendedName>
        <fullName evidence="4">Phytoene synthase</fullName>
    </recommendedName>
</protein>
<evidence type="ECO:0000313" key="2">
    <source>
        <dbReference type="EMBL" id="ANX04336.1"/>
    </source>
</evidence>
<dbReference type="Gene3D" id="1.10.600.10">
    <property type="entry name" value="Farnesyl Diphosphate Synthase"/>
    <property type="match status" value="1"/>
</dbReference>
<dbReference type="GO" id="GO:0016117">
    <property type="term" value="P:carotenoid biosynthetic process"/>
    <property type="evidence" value="ECO:0007669"/>
    <property type="project" value="UniProtKB-ARBA"/>
</dbReference>
<dbReference type="SFLD" id="SFLDG01018">
    <property type="entry name" value="Squalene/Phytoene_Synthase_Lik"/>
    <property type="match status" value="1"/>
</dbReference>
<keyword evidence="3" id="KW-1185">Reference proteome</keyword>
<proteinExistence type="predicted"/>
<dbReference type="STRING" id="1810504.PG2T_09215"/>
<organism evidence="2 3">
    <name type="scientific">Immundisolibacter cernigliae</name>
    <dbReference type="NCBI Taxonomy" id="1810504"/>
    <lineage>
        <taxon>Bacteria</taxon>
        <taxon>Pseudomonadati</taxon>
        <taxon>Pseudomonadota</taxon>
        <taxon>Gammaproteobacteria</taxon>
        <taxon>Immundisolibacterales</taxon>
        <taxon>Immundisolibacteraceae</taxon>
        <taxon>Immundisolibacter</taxon>
    </lineage>
</organism>
<dbReference type="InterPro" id="IPR033904">
    <property type="entry name" value="Trans_IPPS_HH"/>
</dbReference>
<dbReference type="Pfam" id="PF00494">
    <property type="entry name" value="SQS_PSY"/>
    <property type="match status" value="1"/>
</dbReference>
<dbReference type="SFLD" id="SFLDG01212">
    <property type="entry name" value="Phytoene_synthase_like"/>
    <property type="match status" value="1"/>
</dbReference>
<dbReference type="InterPro" id="IPR044843">
    <property type="entry name" value="Trans_IPPS_bact-type"/>
</dbReference>
<dbReference type="PROSITE" id="PS01045">
    <property type="entry name" value="SQUALEN_PHYTOEN_SYN_2"/>
    <property type="match status" value="1"/>
</dbReference>
<accession>A0A1B1YUD5</accession>